<keyword evidence="1" id="KW-1133">Transmembrane helix</keyword>
<dbReference type="GO" id="GO:0008654">
    <property type="term" value="P:phospholipid biosynthetic process"/>
    <property type="evidence" value="ECO:0007669"/>
    <property type="project" value="InterPro"/>
</dbReference>
<evidence type="ECO:0000313" key="2">
    <source>
        <dbReference type="EMBL" id="MBK0378959.1"/>
    </source>
</evidence>
<keyword evidence="3" id="KW-1185">Reference proteome</keyword>
<dbReference type="Pfam" id="PF01066">
    <property type="entry name" value="CDP-OH_P_transf"/>
    <property type="match status" value="1"/>
</dbReference>
<comment type="caution">
    <text evidence="2">The sequence shown here is derived from an EMBL/GenBank/DDBJ whole genome shotgun (WGS) entry which is preliminary data.</text>
</comment>
<name>A0A934PRV5_9SPHI</name>
<proteinExistence type="predicted"/>
<evidence type="ECO:0000313" key="3">
    <source>
        <dbReference type="Proteomes" id="UP000613193"/>
    </source>
</evidence>
<reference evidence="2" key="1">
    <citation type="submission" date="2020-12" db="EMBL/GenBank/DDBJ databases">
        <title>Bacterial novel species Mucilaginibacter sp. SD-g isolated from soil.</title>
        <authorList>
            <person name="Jung H.-Y."/>
        </authorList>
    </citation>
    <scope>NUCLEOTIDE SEQUENCE</scope>
    <source>
        <strain evidence="2">SD-g</strain>
    </source>
</reference>
<evidence type="ECO:0000256" key="1">
    <source>
        <dbReference type="SAM" id="Phobius"/>
    </source>
</evidence>
<dbReference type="Proteomes" id="UP000613193">
    <property type="component" value="Unassembled WGS sequence"/>
</dbReference>
<sequence length="202" mass="23257">MNMKKVPLLLIYSRILLGVIIILLSILQPAFFTWIIITFIFLGLIADIFDGIIARHLNISTPKLRRLDSGVDQFFWLCIVIACYLITPQFFKDNWIKILILSAAEGLCYIISYLRFKKEVATHAIGSKLWTLVLFTTLIQLIATGNSQVLFIICFYLGFATRLEIIAILFIIKHWTNDIPTVYHAVLMRKGKPIKRHKLFNG</sequence>
<feature type="transmembrane region" description="Helical" evidence="1">
    <location>
        <begin position="97"/>
        <end position="114"/>
    </location>
</feature>
<dbReference type="Gene3D" id="1.20.120.1760">
    <property type="match status" value="1"/>
</dbReference>
<dbReference type="EMBL" id="JAEHFW010000001">
    <property type="protein sequence ID" value="MBK0378959.1"/>
    <property type="molecule type" value="Genomic_DNA"/>
</dbReference>
<feature type="transmembrane region" description="Helical" evidence="1">
    <location>
        <begin position="149"/>
        <end position="172"/>
    </location>
</feature>
<feature type="transmembrane region" description="Helical" evidence="1">
    <location>
        <begin position="32"/>
        <end position="53"/>
    </location>
</feature>
<dbReference type="GO" id="GO:0016780">
    <property type="term" value="F:phosphotransferase activity, for other substituted phosphate groups"/>
    <property type="evidence" value="ECO:0007669"/>
    <property type="project" value="InterPro"/>
</dbReference>
<protein>
    <submittedName>
        <fullName evidence="2">CDP-alcohol phosphatidyltransferase family protein</fullName>
    </submittedName>
</protein>
<keyword evidence="1" id="KW-0472">Membrane</keyword>
<feature type="transmembrane region" description="Helical" evidence="1">
    <location>
        <begin position="126"/>
        <end position="143"/>
    </location>
</feature>
<dbReference type="AlphaFoldDB" id="A0A934PRV5"/>
<keyword evidence="1" id="KW-0812">Transmembrane</keyword>
<feature type="transmembrane region" description="Helical" evidence="1">
    <location>
        <begin position="74"/>
        <end position="91"/>
    </location>
</feature>
<organism evidence="2 3">
    <name type="scientific">Mucilaginibacter segetis</name>
    <dbReference type="NCBI Taxonomy" id="2793071"/>
    <lineage>
        <taxon>Bacteria</taxon>
        <taxon>Pseudomonadati</taxon>
        <taxon>Bacteroidota</taxon>
        <taxon>Sphingobacteriia</taxon>
        <taxon>Sphingobacteriales</taxon>
        <taxon>Sphingobacteriaceae</taxon>
        <taxon>Mucilaginibacter</taxon>
    </lineage>
</organism>
<dbReference type="InterPro" id="IPR043130">
    <property type="entry name" value="CDP-OH_PTrfase_TM_dom"/>
</dbReference>
<accession>A0A934PRV5</accession>
<gene>
    <name evidence="2" type="ORF">I5M19_06555</name>
</gene>
<dbReference type="GO" id="GO:0016020">
    <property type="term" value="C:membrane"/>
    <property type="evidence" value="ECO:0007669"/>
    <property type="project" value="InterPro"/>
</dbReference>
<dbReference type="InterPro" id="IPR000462">
    <property type="entry name" value="CDP-OH_P_trans"/>
</dbReference>
<feature type="transmembrane region" description="Helical" evidence="1">
    <location>
        <begin position="7"/>
        <end position="26"/>
    </location>
</feature>